<evidence type="ECO:0000313" key="14">
    <source>
        <dbReference type="Proteomes" id="UP000075243"/>
    </source>
</evidence>
<feature type="coiled-coil region" evidence="10">
    <location>
        <begin position="333"/>
        <end position="444"/>
    </location>
</feature>
<evidence type="ECO:0000256" key="3">
    <source>
        <dbReference type="ARBA" id="ARBA00022679"/>
    </source>
</evidence>
<evidence type="ECO:0000259" key="12">
    <source>
        <dbReference type="PROSITE" id="PS50011"/>
    </source>
</evidence>
<feature type="compositionally biased region" description="Basic and acidic residues" evidence="11">
    <location>
        <begin position="246"/>
        <end position="257"/>
    </location>
</feature>
<keyword evidence="14" id="KW-1185">Reference proteome</keyword>
<evidence type="ECO:0000256" key="8">
    <source>
        <dbReference type="ARBA" id="ARBA00047899"/>
    </source>
</evidence>
<evidence type="ECO:0000256" key="6">
    <source>
        <dbReference type="ARBA" id="ARBA00022786"/>
    </source>
</evidence>
<dbReference type="Gene3D" id="3.40.50.620">
    <property type="entry name" value="HUPs"/>
    <property type="match status" value="1"/>
</dbReference>
<gene>
    <name evidence="13" type="ORF">KK1_018231</name>
</gene>
<name>A0A151T9C9_CAJCA</name>
<dbReference type="PANTHER" id="PTHR45647:SF51">
    <property type="entry name" value="PROTEIN KINASE SUPERFAMILY PROTEIN"/>
    <property type="match status" value="1"/>
</dbReference>
<dbReference type="GO" id="GO:0061630">
    <property type="term" value="F:ubiquitin protein ligase activity"/>
    <property type="evidence" value="ECO:0007669"/>
    <property type="project" value="UniProtKB-EC"/>
</dbReference>
<dbReference type="PROSITE" id="PS00108">
    <property type="entry name" value="PROTEIN_KINASE_ST"/>
    <property type="match status" value="1"/>
</dbReference>
<evidence type="ECO:0000256" key="7">
    <source>
        <dbReference type="ARBA" id="ARBA00022840"/>
    </source>
</evidence>
<feature type="domain" description="Protein kinase" evidence="12">
    <location>
        <begin position="467"/>
        <end position="730"/>
    </location>
</feature>
<dbReference type="InterPro" id="IPR001245">
    <property type="entry name" value="Ser-Thr/Tyr_kinase_cat_dom"/>
</dbReference>
<keyword evidence="3 13" id="KW-0808">Transferase</keyword>
<dbReference type="SUPFAM" id="SSF52402">
    <property type="entry name" value="Adenine nucleotide alpha hydrolases-like"/>
    <property type="match status" value="1"/>
</dbReference>
<dbReference type="Proteomes" id="UP000075243">
    <property type="component" value="Chromosome 7"/>
</dbReference>
<dbReference type="FunFam" id="1.10.510.10:FF:001023">
    <property type="entry name" value="Os07g0541700 protein"/>
    <property type="match status" value="1"/>
</dbReference>
<feature type="region of interest" description="Disordered" evidence="11">
    <location>
        <begin position="246"/>
        <end position="311"/>
    </location>
</feature>
<dbReference type="PROSITE" id="PS50011">
    <property type="entry name" value="PROTEIN_KINASE_DOM"/>
    <property type="match status" value="1"/>
</dbReference>
<dbReference type="InterPro" id="IPR011009">
    <property type="entry name" value="Kinase-like_dom_sf"/>
</dbReference>
<dbReference type="Gene3D" id="1.10.510.10">
    <property type="entry name" value="Transferase(Phosphotransferase) domain 1"/>
    <property type="match status" value="1"/>
</dbReference>
<evidence type="ECO:0000256" key="4">
    <source>
        <dbReference type="ARBA" id="ARBA00022741"/>
    </source>
</evidence>
<comment type="catalytic activity">
    <reaction evidence="8">
        <text>L-threonyl-[protein] + ATP = O-phospho-L-threonyl-[protein] + ADP + H(+)</text>
        <dbReference type="Rhea" id="RHEA:46608"/>
        <dbReference type="Rhea" id="RHEA-COMP:11060"/>
        <dbReference type="Rhea" id="RHEA-COMP:11605"/>
        <dbReference type="ChEBI" id="CHEBI:15378"/>
        <dbReference type="ChEBI" id="CHEBI:30013"/>
        <dbReference type="ChEBI" id="CHEBI:30616"/>
        <dbReference type="ChEBI" id="CHEBI:61977"/>
        <dbReference type="ChEBI" id="CHEBI:456216"/>
        <dbReference type="EC" id="2.7.11.1"/>
    </reaction>
</comment>
<sequence length="744" mass="83711">MQTSPSSLVAAGDATVIAVSGGRHSHSAVKWAVEHLLKRNSSCILIHVQTKSMHANDVVDVPKHGRTPTEEELHQLFLPFRGFCARKGIAAKELVLHDIDIPKALTDYVVENCISTVVIGADTSSWNTFMRKFSKDADVPNSLSKSLPENCTLYVIAKGKVQHIRPTGLPYHQHIHPHQQHIHPHQQHIKVKPTKSIRDIVTLLNNAPLVHPHMNLAETFVDSEDITIKSIKDPIGRDSGKAWESLREQTTSHKHNEGNNSPRGPEEYSSLQNSSTRSSSENSDNTGQMLDSPMADKSRGNHEVAVNSDKPKSLKPQLKVFKHKKYNFFLSYVVDLEMEMRKLKLELRKTTEKYGMACKEAVIAKQKATVLEKFRQEKERNVEEARHAEETALALAEVERQKAKAAMESAEMSQHLAEMEIRKRKEVELRAKQEEKERNKELHDVVCNSIPYRRYKTEELEAATDNFHDALKIGEGGYGPVFRGVIDHTVVAIKALRPDLVHGERQFQQELIVLSTIRHPSMVLLLGACPENGCLVYEYMENGSLEDCLFHKNNTPPIPWRTRFKIASEIATALLFLHQTKPEPLVHRDLKPANILLDKNYVSKISDVGLARLVPPSVADKTTQYRLTGAAGTFCYIDPEYQQSGLLGVKSDIYSLGVVLLQIITGKSPMGLSHLVEKALHKGTFSEVLDPSVTDWPVEEAMAFANLALKCCELRKRDRPDLGTIILPELNRISGIWDFEEQPR</sequence>
<evidence type="ECO:0000256" key="2">
    <source>
        <dbReference type="ARBA" id="ARBA00022527"/>
    </source>
</evidence>
<comment type="catalytic activity">
    <reaction evidence="1">
        <text>S-ubiquitinyl-[E2 ubiquitin-conjugating enzyme]-L-cysteine + [acceptor protein]-L-lysine = [E2 ubiquitin-conjugating enzyme]-L-cysteine + N(6)-ubiquitinyl-[acceptor protein]-L-lysine.</text>
        <dbReference type="EC" id="2.3.2.27"/>
    </reaction>
</comment>
<evidence type="ECO:0000256" key="11">
    <source>
        <dbReference type="SAM" id="MobiDB-lite"/>
    </source>
</evidence>
<organism evidence="13 14">
    <name type="scientific">Cajanus cajan</name>
    <name type="common">Pigeon pea</name>
    <name type="synonym">Cajanus indicus</name>
    <dbReference type="NCBI Taxonomy" id="3821"/>
    <lineage>
        <taxon>Eukaryota</taxon>
        <taxon>Viridiplantae</taxon>
        <taxon>Streptophyta</taxon>
        <taxon>Embryophyta</taxon>
        <taxon>Tracheophyta</taxon>
        <taxon>Spermatophyta</taxon>
        <taxon>Magnoliopsida</taxon>
        <taxon>eudicotyledons</taxon>
        <taxon>Gunneridae</taxon>
        <taxon>Pentapetalae</taxon>
        <taxon>rosids</taxon>
        <taxon>fabids</taxon>
        <taxon>Fabales</taxon>
        <taxon>Fabaceae</taxon>
        <taxon>Papilionoideae</taxon>
        <taxon>50 kb inversion clade</taxon>
        <taxon>NPAAA clade</taxon>
        <taxon>indigoferoid/millettioid clade</taxon>
        <taxon>Phaseoleae</taxon>
        <taxon>Cajanus</taxon>
    </lineage>
</organism>
<evidence type="ECO:0000313" key="13">
    <source>
        <dbReference type="EMBL" id="KYP63652.1"/>
    </source>
</evidence>
<keyword evidence="2" id="KW-0723">Serine/threonine-protein kinase</keyword>
<dbReference type="InterPro" id="IPR008271">
    <property type="entry name" value="Ser/Thr_kinase_AS"/>
</dbReference>
<dbReference type="OMA" id="YGMACKE"/>
<dbReference type="PANTHER" id="PTHR45647">
    <property type="entry name" value="OS02G0152300 PROTEIN"/>
    <property type="match status" value="1"/>
</dbReference>
<dbReference type="STRING" id="3821.A0A151T9C9"/>
<keyword evidence="10" id="KW-0175">Coiled coil</keyword>
<evidence type="ECO:0000256" key="9">
    <source>
        <dbReference type="ARBA" id="ARBA00048679"/>
    </source>
</evidence>
<dbReference type="InterPro" id="IPR014729">
    <property type="entry name" value="Rossmann-like_a/b/a_fold"/>
</dbReference>
<dbReference type="Gene3D" id="3.30.200.20">
    <property type="entry name" value="Phosphorylase Kinase, domain 1"/>
    <property type="match status" value="1"/>
</dbReference>
<proteinExistence type="predicted"/>
<dbReference type="Pfam" id="PF00582">
    <property type="entry name" value="Usp"/>
    <property type="match status" value="1"/>
</dbReference>
<evidence type="ECO:0000256" key="10">
    <source>
        <dbReference type="SAM" id="Coils"/>
    </source>
</evidence>
<evidence type="ECO:0000256" key="5">
    <source>
        <dbReference type="ARBA" id="ARBA00022777"/>
    </source>
</evidence>
<dbReference type="GO" id="GO:0005524">
    <property type="term" value="F:ATP binding"/>
    <property type="evidence" value="ECO:0007669"/>
    <property type="project" value="UniProtKB-KW"/>
</dbReference>
<accession>A0A151T9C9</accession>
<dbReference type="Gramene" id="C.cajan_17708.t">
    <property type="protein sequence ID" value="C.cajan_17708.t"/>
    <property type="gene ID" value="C.cajan_17708"/>
</dbReference>
<dbReference type="EC" id="2.7.11.1" evidence="13"/>
<dbReference type="InterPro" id="IPR000719">
    <property type="entry name" value="Prot_kinase_dom"/>
</dbReference>
<dbReference type="InterPro" id="IPR006016">
    <property type="entry name" value="UspA"/>
</dbReference>
<keyword evidence="4" id="KW-0547">Nucleotide-binding</keyword>
<keyword evidence="7" id="KW-0067">ATP-binding</keyword>
<comment type="catalytic activity">
    <reaction evidence="9">
        <text>L-seryl-[protein] + ATP = O-phospho-L-seryl-[protein] + ADP + H(+)</text>
        <dbReference type="Rhea" id="RHEA:17989"/>
        <dbReference type="Rhea" id="RHEA-COMP:9863"/>
        <dbReference type="Rhea" id="RHEA-COMP:11604"/>
        <dbReference type="ChEBI" id="CHEBI:15378"/>
        <dbReference type="ChEBI" id="CHEBI:29999"/>
        <dbReference type="ChEBI" id="CHEBI:30616"/>
        <dbReference type="ChEBI" id="CHEBI:83421"/>
        <dbReference type="ChEBI" id="CHEBI:456216"/>
        <dbReference type="EC" id="2.7.11.1"/>
    </reaction>
</comment>
<dbReference type="FunFam" id="3.30.200.20:FF:000162">
    <property type="entry name" value="Adenine nucleotide alpha hydrolase-like domain kinase"/>
    <property type="match status" value="1"/>
</dbReference>
<dbReference type="SUPFAM" id="SSF56112">
    <property type="entry name" value="Protein kinase-like (PK-like)"/>
    <property type="match status" value="1"/>
</dbReference>
<dbReference type="SMART" id="SM00220">
    <property type="entry name" value="S_TKc"/>
    <property type="match status" value="1"/>
</dbReference>
<dbReference type="GO" id="GO:0004674">
    <property type="term" value="F:protein serine/threonine kinase activity"/>
    <property type="evidence" value="ECO:0007669"/>
    <property type="project" value="UniProtKB-KW"/>
</dbReference>
<dbReference type="EMBL" id="CM003609">
    <property type="protein sequence ID" value="KYP63652.1"/>
    <property type="molecule type" value="Genomic_DNA"/>
</dbReference>
<dbReference type="AlphaFoldDB" id="A0A151T9C9"/>
<reference evidence="13 14" key="1">
    <citation type="journal article" date="2012" name="Nat. Biotechnol.">
        <title>Draft genome sequence of pigeonpea (Cajanus cajan), an orphan legume crop of resource-poor farmers.</title>
        <authorList>
            <person name="Varshney R.K."/>
            <person name="Chen W."/>
            <person name="Li Y."/>
            <person name="Bharti A.K."/>
            <person name="Saxena R.K."/>
            <person name="Schlueter J.A."/>
            <person name="Donoghue M.T."/>
            <person name="Azam S."/>
            <person name="Fan G."/>
            <person name="Whaley A.M."/>
            <person name="Farmer A.D."/>
            <person name="Sheridan J."/>
            <person name="Iwata A."/>
            <person name="Tuteja R."/>
            <person name="Penmetsa R.V."/>
            <person name="Wu W."/>
            <person name="Upadhyaya H.D."/>
            <person name="Yang S.P."/>
            <person name="Shah T."/>
            <person name="Saxena K.B."/>
            <person name="Michael T."/>
            <person name="McCombie W.R."/>
            <person name="Yang B."/>
            <person name="Zhang G."/>
            <person name="Yang H."/>
            <person name="Wang J."/>
            <person name="Spillane C."/>
            <person name="Cook D.R."/>
            <person name="May G.D."/>
            <person name="Xu X."/>
            <person name="Jackson S.A."/>
        </authorList>
    </citation>
    <scope>NUCLEOTIDE SEQUENCE [LARGE SCALE GENOMIC DNA]</scope>
    <source>
        <strain evidence="14">cv. Asha</strain>
    </source>
</reference>
<protein>
    <submittedName>
        <fullName evidence="13">U-box domain-containing protein 35</fullName>
        <ecNumber evidence="13">2.7.11.1</ecNumber>
    </submittedName>
</protein>
<dbReference type="GO" id="GO:0106310">
    <property type="term" value="F:protein serine kinase activity"/>
    <property type="evidence" value="ECO:0007669"/>
    <property type="project" value="RHEA"/>
</dbReference>
<keyword evidence="6" id="KW-0833">Ubl conjugation pathway</keyword>
<keyword evidence="5" id="KW-0418">Kinase</keyword>
<evidence type="ECO:0000256" key="1">
    <source>
        <dbReference type="ARBA" id="ARBA00000900"/>
    </source>
</evidence>
<dbReference type="InterPro" id="IPR051348">
    <property type="entry name" value="U-box_ubiquitin_ligases"/>
</dbReference>
<dbReference type="Pfam" id="PF07714">
    <property type="entry name" value="PK_Tyr_Ser-Thr"/>
    <property type="match status" value="1"/>
</dbReference>
<feature type="compositionally biased region" description="Low complexity" evidence="11">
    <location>
        <begin position="269"/>
        <end position="285"/>
    </location>
</feature>